<reference evidence="3 4" key="1">
    <citation type="submission" date="2019-12" db="EMBL/GenBank/DDBJ databases">
        <title>Genomic-based taxomic classification of the family Erythrobacteraceae.</title>
        <authorList>
            <person name="Xu L."/>
        </authorList>
    </citation>
    <scope>NUCLEOTIDE SEQUENCE [LARGE SCALE GENOMIC DNA]</scope>
    <source>
        <strain evidence="3 4">M0322</strain>
    </source>
</reference>
<dbReference type="InterPro" id="IPR012495">
    <property type="entry name" value="TadE-like_dom"/>
</dbReference>
<gene>
    <name evidence="3" type="ORF">GRI99_11415</name>
</gene>
<dbReference type="Proteomes" id="UP000466966">
    <property type="component" value="Unassembled WGS sequence"/>
</dbReference>
<organism evidence="3 4">
    <name type="scientific">Alteraurantiacibacter buctensis</name>
    <dbReference type="NCBI Taxonomy" id="1503981"/>
    <lineage>
        <taxon>Bacteria</taxon>
        <taxon>Pseudomonadati</taxon>
        <taxon>Pseudomonadota</taxon>
        <taxon>Alphaproteobacteria</taxon>
        <taxon>Sphingomonadales</taxon>
        <taxon>Erythrobacteraceae</taxon>
        <taxon>Alteraurantiacibacter</taxon>
    </lineage>
</organism>
<dbReference type="AlphaFoldDB" id="A0A844YV64"/>
<proteinExistence type="predicted"/>
<dbReference type="OrthoDB" id="7427721at2"/>
<comment type="caution">
    <text evidence="3">The sequence shown here is derived from an EMBL/GenBank/DDBJ whole genome shotgun (WGS) entry which is preliminary data.</text>
</comment>
<keyword evidence="1" id="KW-0812">Transmembrane</keyword>
<name>A0A844YV64_9SPHN</name>
<feature type="transmembrane region" description="Helical" evidence="1">
    <location>
        <begin position="24"/>
        <end position="45"/>
    </location>
</feature>
<dbReference type="Pfam" id="PF07811">
    <property type="entry name" value="TadE"/>
    <property type="match status" value="1"/>
</dbReference>
<accession>A0A844YV64</accession>
<keyword evidence="1" id="KW-0472">Membrane</keyword>
<evidence type="ECO:0000313" key="4">
    <source>
        <dbReference type="Proteomes" id="UP000466966"/>
    </source>
</evidence>
<evidence type="ECO:0000259" key="2">
    <source>
        <dbReference type="Pfam" id="PF07811"/>
    </source>
</evidence>
<sequence length="148" mass="16439">MMRRLLATLAGLRRDDRGAMVVEFALLAPAFLVMIFGVMYVGMGLQNYNAIRNLSADIARQALVQQQNGNTLSPSQIRTFAFSRAGGAPYMLDPSRLEVRVDDAATQRITGVRELEIVVTYQVDNMLEFAGIPAPFFTYTRPVFLSTT</sequence>
<feature type="domain" description="TadE-like" evidence="2">
    <location>
        <begin position="18"/>
        <end position="60"/>
    </location>
</feature>
<dbReference type="RefSeq" id="WP_160772157.1">
    <property type="nucleotide sequence ID" value="NZ_WTYV01000004.1"/>
</dbReference>
<evidence type="ECO:0000256" key="1">
    <source>
        <dbReference type="SAM" id="Phobius"/>
    </source>
</evidence>
<keyword evidence="1" id="KW-1133">Transmembrane helix</keyword>
<protein>
    <submittedName>
        <fullName evidence="3">Pilus assembly protein</fullName>
    </submittedName>
</protein>
<keyword evidence="4" id="KW-1185">Reference proteome</keyword>
<evidence type="ECO:0000313" key="3">
    <source>
        <dbReference type="EMBL" id="MXO72235.1"/>
    </source>
</evidence>
<dbReference type="EMBL" id="WTYV01000004">
    <property type="protein sequence ID" value="MXO72235.1"/>
    <property type="molecule type" value="Genomic_DNA"/>
</dbReference>